<proteinExistence type="predicted"/>
<dbReference type="InterPro" id="IPR012337">
    <property type="entry name" value="RNaseH-like_sf"/>
</dbReference>
<evidence type="ECO:0000313" key="2">
    <source>
        <dbReference type="EMBL" id="CAI9099973.1"/>
    </source>
</evidence>
<dbReference type="GO" id="GO:0003676">
    <property type="term" value="F:nucleic acid binding"/>
    <property type="evidence" value="ECO:0007669"/>
    <property type="project" value="InterPro"/>
</dbReference>
<dbReference type="AlphaFoldDB" id="A0AAV1CZK4"/>
<dbReference type="InterPro" id="IPR053151">
    <property type="entry name" value="RNase_H-like"/>
</dbReference>
<dbReference type="PANTHER" id="PTHR47723">
    <property type="entry name" value="OS05G0353850 PROTEIN"/>
    <property type="match status" value="1"/>
</dbReference>
<dbReference type="SUPFAM" id="SSF53098">
    <property type="entry name" value="Ribonuclease H-like"/>
    <property type="match status" value="1"/>
</dbReference>
<evidence type="ECO:0000259" key="1">
    <source>
        <dbReference type="Pfam" id="PF13456"/>
    </source>
</evidence>
<protein>
    <submittedName>
        <fullName evidence="2">OLC1v1036877C1</fullName>
    </submittedName>
</protein>
<dbReference type="InterPro" id="IPR044730">
    <property type="entry name" value="RNase_H-like_dom_plant"/>
</dbReference>
<sequence length="525" mass="59550">MSLSPPHRTRKTSSKQQYWQKVVDHNPLVNMVYVLPWTFRTTSDMIVVEPSISNTDTKMIDTFDVDASTTLMILEETGKIEIQVVERPRKSSIVMLTQPNDTATTHIRPSFIYATMDGVPLKGAAINILPFSEMCKLGKHMQDLVPTKIFVNGFSGDVTSTRGILPLEVTIVTDDVSFDIELAQAVKKRDAIERVLKFFVDECKFKAEHAEINWEDVIYDADLETDGDVIELNELAVAADKLEDGSITTKDLVIPVDLGDGMFPNLPMFEHAVFGCLQSRQEGDIKTAHGAFRKNFPSRILWKIWKSCNKIIYDGAQSSVQCIIHATMKHVRSIMVILDLKIQDDEEKEFFKTVLGVNLNRIIRARVWKVPWVPPAENSFILNTDGSSRLNDAGYGKCGYLEEGDSFKAEIIGGLFGLRKCDSLGLHHVTLQTDNKTLAEISKLDKRLLWKYYSILHEMIYIIRKNNFQVLHIYRKVNLVADRLANCVSYGSSKMYSNLESLPRVVKGLLILDQSSFPYIRTRFV</sequence>
<dbReference type="PANTHER" id="PTHR47723:SF19">
    <property type="entry name" value="POLYNUCLEOTIDYL TRANSFERASE, RIBONUCLEASE H-LIKE SUPERFAMILY PROTEIN"/>
    <property type="match status" value="1"/>
</dbReference>
<dbReference type="CDD" id="cd06222">
    <property type="entry name" value="RNase_H_like"/>
    <property type="match status" value="1"/>
</dbReference>
<dbReference type="GO" id="GO:0004523">
    <property type="term" value="F:RNA-DNA hybrid ribonuclease activity"/>
    <property type="evidence" value="ECO:0007669"/>
    <property type="project" value="InterPro"/>
</dbReference>
<dbReference type="Proteomes" id="UP001161247">
    <property type="component" value="Chromosome 3"/>
</dbReference>
<reference evidence="2" key="1">
    <citation type="submission" date="2023-03" db="EMBL/GenBank/DDBJ databases">
        <authorList>
            <person name="Julca I."/>
        </authorList>
    </citation>
    <scope>NUCLEOTIDE SEQUENCE</scope>
</reference>
<name>A0AAV1CZK4_OLDCO</name>
<organism evidence="2 3">
    <name type="scientific">Oldenlandia corymbosa var. corymbosa</name>
    <dbReference type="NCBI Taxonomy" id="529605"/>
    <lineage>
        <taxon>Eukaryota</taxon>
        <taxon>Viridiplantae</taxon>
        <taxon>Streptophyta</taxon>
        <taxon>Embryophyta</taxon>
        <taxon>Tracheophyta</taxon>
        <taxon>Spermatophyta</taxon>
        <taxon>Magnoliopsida</taxon>
        <taxon>eudicotyledons</taxon>
        <taxon>Gunneridae</taxon>
        <taxon>Pentapetalae</taxon>
        <taxon>asterids</taxon>
        <taxon>lamiids</taxon>
        <taxon>Gentianales</taxon>
        <taxon>Rubiaceae</taxon>
        <taxon>Rubioideae</taxon>
        <taxon>Spermacoceae</taxon>
        <taxon>Hedyotis-Oldenlandia complex</taxon>
        <taxon>Oldenlandia</taxon>
    </lineage>
</organism>
<dbReference type="InterPro" id="IPR002156">
    <property type="entry name" value="RNaseH_domain"/>
</dbReference>
<gene>
    <name evidence="2" type="ORF">OLC1_LOCUS9900</name>
</gene>
<feature type="domain" description="RNase H type-1" evidence="1">
    <location>
        <begin position="404"/>
        <end position="486"/>
    </location>
</feature>
<dbReference type="InterPro" id="IPR036397">
    <property type="entry name" value="RNaseH_sf"/>
</dbReference>
<dbReference type="Pfam" id="PF13456">
    <property type="entry name" value="RVT_3"/>
    <property type="match status" value="1"/>
</dbReference>
<accession>A0AAV1CZK4</accession>
<evidence type="ECO:0000313" key="3">
    <source>
        <dbReference type="Proteomes" id="UP001161247"/>
    </source>
</evidence>
<keyword evidence="3" id="KW-1185">Reference proteome</keyword>
<dbReference type="EMBL" id="OX459120">
    <property type="protein sequence ID" value="CAI9099973.1"/>
    <property type="molecule type" value="Genomic_DNA"/>
</dbReference>
<dbReference type="Gene3D" id="3.30.420.10">
    <property type="entry name" value="Ribonuclease H-like superfamily/Ribonuclease H"/>
    <property type="match status" value="1"/>
</dbReference>